<dbReference type="PANTHER" id="PTHR38042:SF5">
    <property type="entry name" value="UROPORPHYRINOGEN-III SYNTHASE"/>
    <property type="match status" value="1"/>
</dbReference>
<dbReference type="EC" id="4.2.1.75" evidence="1"/>
<dbReference type="Gene3D" id="3.40.50.10090">
    <property type="match status" value="1"/>
</dbReference>
<accession>A0A9R1XW81</accession>
<keyword evidence="1" id="KW-0627">Porphyrin biosynthesis</keyword>
<evidence type="ECO:0000313" key="2">
    <source>
        <dbReference type="EMBL" id="KAJ0223999.1"/>
    </source>
</evidence>
<sequence>MEIGEGKSNNLLCGRLTSYSHVIYNHRAIGTPNVKVAAVGTGTSTIFHEATPSSEQFIEVAFTPSKATGKEPVQHVEQTILQQALSAFVVVVASPSAVGSWVDLLPEPHILEGSIACIGETTALDARKLGLTNYLLLCKNLRADAYDH</sequence>
<dbReference type="AlphaFoldDB" id="A0A9R1XW81"/>
<comment type="similarity">
    <text evidence="1">Belongs to the uroporphyrinogen-III synthase family.</text>
</comment>
<evidence type="ECO:0000256" key="1">
    <source>
        <dbReference type="RuleBase" id="RU366031"/>
    </source>
</evidence>
<dbReference type="InterPro" id="IPR039793">
    <property type="entry name" value="UROS/Hem4"/>
</dbReference>
<comment type="function">
    <text evidence="1">Catalyzes cyclization of the linear tetrapyrrole, hydroxymethylbilane, to the macrocyclic uroporphyrinogen III.</text>
</comment>
<dbReference type="GO" id="GO:0009507">
    <property type="term" value="C:chloroplast"/>
    <property type="evidence" value="ECO:0000318"/>
    <property type="project" value="GO_Central"/>
</dbReference>
<organism evidence="2 3">
    <name type="scientific">Lactuca sativa</name>
    <name type="common">Garden lettuce</name>
    <dbReference type="NCBI Taxonomy" id="4236"/>
    <lineage>
        <taxon>Eukaryota</taxon>
        <taxon>Viridiplantae</taxon>
        <taxon>Streptophyta</taxon>
        <taxon>Embryophyta</taxon>
        <taxon>Tracheophyta</taxon>
        <taxon>Spermatophyta</taxon>
        <taxon>Magnoliopsida</taxon>
        <taxon>eudicotyledons</taxon>
        <taxon>Gunneridae</taxon>
        <taxon>Pentapetalae</taxon>
        <taxon>asterids</taxon>
        <taxon>campanulids</taxon>
        <taxon>Asterales</taxon>
        <taxon>Asteraceae</taxon>
        <taxon>Cichorioideae</taxon>
        <taxon>Cichorieae</taxon>
        <taxon>Lactucinae</taxon>
        <taxon>Lactuca</taxon>
    </lineage>
</organism>
<reference evidence="2 3" key="1">
    <citation type="journal article" date="2017" name="Nat. Commun.">
        <title>Genome assembly with in vitro proximity ligation data and whole-genome triplication in lettuce.</title>
        <authorList>
            <person name="Reyes-Chin-Wo S."/>
            <person name="Wang Z."/>
            <person name="Yang X."/>
            <person name="Kozik A."/>
            <person name="Arikit S."/>
            <person name="Song C."/>
            <person name="Xia L."/>
            <person name="Froenicke L."/>
            <person name="Lavelle D.O."/>
            <person name="Truco M.J."/>
            <person name="Xia R."/>
            <person name="Zhu S."/>
            <person name="Xu C."/>
            <person name="Xu H."/>
            <person name="Xu X."/>
            <person name="Cox K."/>
            <person name="Korf I."/>
            <person name="Meyers B.C."/>
            <person name="Michelmore R.W."/>
        </authorList>
    </citation>
    <scope>NUCLEOTIDE SEQUENCE [LARGE SCALE GENOMIC DNA]</scope>
    <source>
        <strain evidence="3">cv. Salinas</strain>
        <tissue evidence="2">Seedlings</tissue>
    </source>
</reference>
<dbReference type="GO" id="GO:0006782">
    <property type="term" value="P:protoporphyrinogen IX biosynthetic process"/>
    <property type="evidence" value="ECO:0007669"/>
    <property type="project" value="UniProtKB-UniRule"/>
</dbReference>
<dbReference type="PANTHER" id="PTHR38042">
    <property type="entry name" value="UROPORPHYRINOGEN-III SYNTHASE, CHLOROPLASTIC"/>
    <property type="match status" value="1"/>
</dbReference>
<name>A0A9R1XW81_LACSA</name>
<proteinExistence type="inferred from homology"/>
<dbReference type="SUPFAM" id="SSF69618">
    <property type="entry name" value="HemD-like"/>
    <property type="match status" value="1"/>
</dbReference>
<keyword evidence="1" id="KW-0456">Lyase</keyword>
<keyword evidence="3" id="KW-1185">Reference proteome</keyword>
<dbReference type="Proteomes" id="UP000235145">
    <property type="component" value="Unassembled WGS sequence"/>
</dbReference>
<protein>
    <recommendedName>
        <fullName evidence="1">Uroporphyrinogen-III synthase</fullName>
        <ecNumber evidence="1">4.2.1.75</ecNumber>
    </recommendedName>
</protein>
<dbReference type="InterPro" id="IPR036108">
    <property type="entry name" value="4pyrrol_syn_uPrphyn_synt_sf"/>
</dbReference>
<comment type="pathway">
    <text evidence="1">Porphyrin-containing compound metabolism; protoporphyrin-IX biosynthesis; coproporphyrinogen-III from 5-aminolevulinate: step 3/4.</text>
</comment>
<dbReference type="GO" id="GO:0004852">
    <property type="term" value="F:uroporphyrinogen-III synthase activity"/>
    <property type="evidence" value="ECO:0000318"/>
    <property type="project" value="GO_Central"/>
</dbReference>
<gene>
    <name evidence="2" type="ORF">LSAT_V11C200066540</name>
</gene>
<dbReference type="EMBL" id="NBSK02000002">
    <property type="protein sequence ID" value="KAJ0223999.1"/>
    <property type="molecule type" value="Genomic_DNA"/>
</dbReference>
<dbReference type="GO" id="GO:0006780">
    <property type="term" value="P:uroporphyrinogen III biosynthetic process"/>
    <property type="evidence" value="ECO:0000318"/>
    <property type="project" value="GO_Central"/>
</dbReference>
<evidence type="ECO:0000313" key="3">
    <source>
        <dbReference type="Proteomes" id="UP000235145"/>
    </source>
</evidence>
<comment type="catalytic activity">
    <reaction evidence="1">
        <text>hydroxymethylbilane = uroporphyrinogen III + H2O</text>
        <dbReference type="Rhea" id="RHEA:18965"/>
        <dbReference type="ChEBI" id="CHEBI:15377"/>
        <dbReference type="ChEBI" id="CHEBI:57308"/>
        <dbReference type="ChEBI" id="CHEBI:57845"/>
        <dbReference type="EC" id="4.2.1.75"/>
    </reaction>
</comment>
<comment type="caution">
    <text evidence="2">The sequence shown here is derived from an EMBL/GenBank/DDBJ whole genome shotgun (WGS) entry which is preliminary data.</text>
</comment>